<name>A0A1Y1I9B6_KLENI</name>
<dbReference type="Proteomes" id="UP000054558">
    <property type="component" value="Unassembled WGS sequence"/>
</dbReference>
<organism evidence="1 2">
    <name type="scientific">Klebsormidium nitens</name>
    <name type="common">Green alga</name>
    <name type="synonym">Ulothrix nitens</name>
    <dbReference type="NCBI Taxonomy" id="105231"/>
    <lineage>
        <taxon>Eukaryota</taxon>
        <taxon>Viridiplantae</taxon>
        <taxon>Streptophyta</taxon>
        <taxon>Klebsormidiophyceae</taxon>
        <taxon>Klebsormidiales</taxon>
        <taxon>Klebsormidiaceae</taxon>
        <taxon>Klebsormidium</taxon>
    </lineage>
</organism>
<reference evidence="1 2" key="1">
    <citation type="journal article" date="2014" name="Nat. Commun.">
        <title>Klebsormidium flaccidum genome reveals primary factors for plant terrestrial adaptation.</title>
        <authorList>
            <person name="Hori K."/>
            <person name="Maruyama F."/>
            <person name="Fujisawa T."/>
            <person name="Togashi T."/>
            <person name="Yamamoto N."/>
            <person name="Seo M."/>
            <person name="Sato S."/>
            <person name="Yamada T."/>
            <person name="Mori H."/>
            <person name="Tajima N."/>
            <person name="Moriyama T."/>
            <person name="Ikeuchi M."/>
            <person name="Watanabe M."/>
            <person name="Wada H."/>
            <person name="Kobayashi K."/>
            <person name="Saito M."/>
            <person name="Masuda T."/>
            <person name="Sasaki-Sekimoto Y."/>
            <person name="Mashiguchi K."/>
            <person name="Awai K."/>
            <person name="Shimojima M."/>
            <person name="Masuda S."/>
            <person name="Iwai M."/>
            <person name="Nobusawa T."/>
            <person name="Narise T."/>
            <person name="Kondo S."/>
            <person name="Saito H."/>
            <person name="Sato R."/>
            <person name="Murakawa M."/>
            <person name="Ihara Y."/>
            <person name="Oshima-Yamada Y."/>
            <person name="Ohtaka K."/>
            <person name="Satoh M."/>
            <person name="Sonobe K."/>
            <person name="Ishii M."/>
            <person name="Ohtani R."/>
            <person name="Kanamori-Sato M."/>
            <person name="Honoki R."/>
            <person name="Miyazaki D."/>
            <person name="Mochizuki H."/>
            <person name="Umetsu J."/>
            <person name="Higashi K."/>
            <person name="Shibata D."/>
            <person name="Kamiya Y."/>
            <person name="Sato N."/>
            <person name="Nakamura Y."/>
            <person name="Tabata S."/>
            <person name="Ida S."/>
            <person name="Kurokawa K."/>
            <person name="Ohta H."/>
        </authorList>
    </citation>
    <scope>NUCLEOTIDE SEQUENCE [LARGE SCALE GENOMIC DNA]</scope>
    <source>
        <strain evidence="1 2">NIES-2285</strain>
    </source>
</reference>
<gene>
    <name evidence="1" type="ORF">KFL_002650150</name>
</gene>
<evidence type="ECO:0000313" key="2">
    <source>
        <dbReference type="Proteomes" id="UP000054558"/>
    </source>
</evidence>
<dbReference type="AlphaFoldDB" id="A0A1Y1I9B6"/>
<sequence length="181" mass="19912">MVQQGVPRSQQNEYNLEEEYHLEALKAETLALRKFLSEAERVNSISNAKELYDQILPEWHEAPVQGCGTRLLAAPAFKMRSFLLLRPRLGGGFAPRAAKAVRGAAPRGIRMRRSASLGVSGGDERGHERAAIENTVCQAEAGRGGREDQAGKKGRRGWVVGRRAGMMTGFGVRQKRDAEGR</sequence>
<proteinExistence type="predicted"/>
<protein>
    <submittedName>
        <fullName evidence="1">Uncharacterized protein</fullName>
    </submittedName>
</protein>
<accession>A0A1Y1I9B6</accession>
<evidence type="ECO:0000313" key="1">
    <source>
        <dbReference type="EMBL" id="GAQ86019.1"/>
    </source>
</evidence>
<dbReference type="EMBL" id="DF237214">
    <property type="protein sequence ID" value="GAQ86019.1"/>
    <property type="molecule type" value="Genomic_DNA"/>
</dbReference>
<keyword evidence="2" id="KW-1185">Reference proteome</keyword>